<dbReference type="GeneID" id="5235183"/>
<dbReference type="AlphaFoldDB" id="A5DU98"/>
<dbReference type="Proteomes" id="UP000001996">
    <property type="component" value="Unassembled WGS sequence"/>
</dbReference>
<reference evidence="1 2" key="1">
    <citation type="journal article" date="2009" name="Nature">
        <title>Evolution of pathogenicity and sexual reproduction in eight Candida genomes.</title>
        <authorList>
            <person name="Butler G."/>
            <person name="Rasmussen M.D."/>
            <person name="Lin M.F."/>
            <person name="Santos M.A."/>
            <person name="Sakthikumar S."/>
            <person name="Munro C.A."/>
            <person name="Rheinbay E."/>
            <person name="Grabherr M."/>
            <person name="Forche A."/>
            <person name="Reedy J.L."/>
            <person name="Agrafioti I."/>
            <person name="Arnaud M.B."/>
            <person name="Bates S."/>
            <person name="Brown A.J."/>
            <person name="Brunke S."/>
            <person name="Costanzo M.C."/>
            <person name="Fitzpatrick D.A."/>
            <person name="de Groot P.W."/>
            <person name="Harris D."/>
            <person name="Hoyer L.L."/>
            <person name="Hube B."/>
            <person name="Klis F.M."/>
            <person name="Kodira C."/>
            <person name="Lennard N."/>
            <person name="Logue M.E."/>
            <person name="Martin R."/>
            <person name="Neiman A.M."/>
            <person name="Nikolaou E."/>
            <person name="Quail M.A."/>
            <person name="Quinn J."/>
            <person name="Santos M.C."/>
            <person name="Schmitzberger F.F."/>
            <person name="Sherlock G."/>
            <person name="Shah P."/>
            <person name="Silverstein K.A."/>
            <person name="Skrzypek M.S."/>
            <person name="Soll D."/>
            <person name="Staggs R."/>
            <person name="Stansfield I."/>
            <person name="Stumpf M.P."/>
            <person name="Sudbery P.E."/>
            <person name="Srikantha T."/>
            <person name="Zeng Q."/>
            <person name="Berman J."/>
            <person name="Berriman M."/>
            <person name="Heitman J."/>
            <person name="Gow N.A."/>
            <person name="Lorenz M.C."/>
            <person name="Birren B.W."/>
            <person name="Kellis M."/>
            <person name="Cuomo C.A."/>
        </authorList>
    </citation>
    <scope>NUCLEOTIDE SEQUENCE [LARGE SCALE GENOMIC DNA]</scope>
    <source>
        <strain evidence="2">ATCC 11503 / BCRC 21390 / CBS 2605 / JCM 1781 / NBRC 1676 / NRRL YB-4239</strain>
    </source>
</reference>
<name>A5DU98_LODEL</name>
<proteinExistence type="predicted"/>
<dbReference type="Pfam" id="PF09784">
    <property type="entry name" value="L31"/>
    <property type="match status" value="1"/>
</dbReference>
<evidence type="ECO:0008006" key="3">
    <source>
        <dbReference type="Google" id="ProtNLM"/>
    </source>
</evidence>
<dbReference type="RefSeq" id="XP_001528414.1">
    <property type="nucleotide sequence ID" value="XM_001528364.1"/>
</dbReference>
<dbReference type="KEGG" id="lel:PVL30_000900"/>
<keyword evidence="2" id="KW-1185">Reference proteome</keyword>
<dbReference type="InterPro" id="IPR016340">
    <property type="entry name" value="Ribosomal_mL60"/>
</dbReference>
<dbReference type="EMBL" id="CH981524">
    <property type="protein sequence ID" value="EDK42756.1"/>
    <property type="molecule type" value="Genomic_DNA"/>
</dbReference>
<dbReference type="PANTHER" id="PTHR28271">
    <property type="entry name" value="54S RIBOSOMAL PROTEIN L31, MITOCHONDRIAL"/>
    <property type="match status" value="1"/>
</dbReference>
<gene>
    <name evidence="1" type="ORF">LELG_00934</name>
</gene>
<dbReference type="OrthoDB" id="2332379at2759"/>
<dbReference type="STRING" id="379508.A5DU98"/>
<evidence type="ECO:0000313" key="1">
    <source>
        <dbReference type="EMBL" id="EDK42756.1"/>
    </source>
</evidence>
<dbReference type="VEuPathDB" id="FungiDB:LELG_00934"/>
<organism evidence="1 2">
    <name type="scientific">Lodderomyces elongisporus (strain ATCC 11503 / CBS 2605 / JCM 1781 / NBRC 1676 / NRRL YB-4239)</name>
    <name type="common">Yeast</name>
    <name type="synonym">Saccharomyces elongisporus</name>
    <dbReference type="NCBI Taxonomy" id="379508"/>
    <lineage>
        <taxon>Eukaryota</taxon>
        <taxon>Fungi</taxon>
        <taxon>Dikarya</taxon>
        <taxon>Ascomycota</taxon>
        <taxon>Saccharomycotina</taxon>
        <taxon>Pichiomycetes</taxon>
        <taxon>Debaryomycetaceae</taxon>
        <taxon>Candida/Lodderomyces clade</taxon>
        <taxon>Lodderomyces</taxon>
    </lineage>
</organism>
<evidence type="ECO:0000313" key="2">
    <source>
        <dbReference type="Proteomes" id="UP000001996"/>
    </source>
</evidence>
<dbReference type="FunCoup" id="A5DU98">
    <property type="interactions" value="94"/>
</dbReference>
<sequence>MFASLVRCGGYVWKFPPHITTAQRVNLKKRSLQVDSNIEAIYQGLFQVLPEKAKSGQLTNCKRVDYMKFEFPKYDEMSQRDKYFTFNRHAKNYRKAIHRERHWCKRSFRENPKYF</sequence>
<accession>A5DU98</accession>
<dbReference type="InParanoid" id="A5DU98"/>
<dbReference type="HOGENOM" id="CLU_141719_0_0_1"/>
<dbReference type="GO" id="GO:0005762">
    <property type="term" value="C:mitochondrial large ribosomal subunit"/>
    <property type="evidence" value="ECO:0007669"/>
    <property type="project" value="TreeGrafter"/>
</dbReference>
<protein>
    <recommendedName>
        <fullName evidence="3">54S ribosomal protein L31, mitochondrial</fullName>
    </recommendedName>
</protein>
<dbReference type="GO" id="GO:0003735">
    <property type="term" value="F:structural constituent of ribosome"/>
    <property type="evidence" value="ECO:0007669"/>
    <property type="project" value="TreeGrafter"/>
</dbReference>
<dbReference type="PANTHER" id="PTHR28271:SF1">
    <property type="entry name" value="LARGE RIBOSOMAL SUBUNIT PROTEIN ML60"/>
    <property type="match status" value="1"/>
</dbReference>